<dbReference type="AlphaFoldDB" id="A0A6M4AWG2"/>
<protein>
    <submittedName>
        <fullName evidence="5">RNA methyltransferase</fullName>
    </submittedName>
</protein>
<proteinExistence type="inferred from homology"/>
<dbReference type="GO" id="GO:0006396">
    <property type="term" value="P:RNA processing"/>
    <property type="evidence" value="ECO:0007669"/>
    <property type="project" value="InterPro"/>
</dbReference>
<dbReference type="GO" id="GO:0005737">
    <property type="term" value="C:cytoplasm"/>
    <property type="evidence" value="ECO:0007669"/>
    <property type="project" value="UniProtKB-ARBA"/>
</dbReference>
<name>A0A6M4AWG2_9SPHN</name>
<evidence type="ECO:0000256" key="1">
    <source>
        <dbReference type="ARBA" id="ARBA00007228"/>
    </source>
</evidence>
<evidence type="ECO:0000256" key="3">
    <source>
        <dbReference type="ARBA" id="ARBA00022679"/>
    </source>
</evidence>
<evidence type="ECO:0000313" key="6">
    <source>
        <dbReference type="Proteomes" id="UP000503018"/>
    </source>
</evidence>
<dbReference type="CDD" id="cd18095">
    <property type="entry name" value="SpoU-like_rRNA-MTase"/>
    <property type="match status" value="1"/>
</dbReference>
<dbReference type="InterPro" id="IPR051259">
    <property type="entry name" value="rRNA_Methyltransferase"/>
</dbReference>
<dbReference type="RefSeq" id="WP_169946119.1">
    <property type="nucleotide sequence ID" value="NZ_CP053015.1"/>
</dbReference>
<dbReference type="GO" id="GO:0032259">
    <property type="term" value="P:methylation"/>
    <property type="evidence" value="ECO:0007669"/>
    <property type="project" value="UniProtKB-KW"/>
</dbReference>
<dbReference type="InterPro" id="IPR001537">
    <property type="entry name" value="SpoU_MeTrfase"/>
</dbReference>
<dbReference type="InterPro" id="IPR029028">
    <property type="entry name" value="Alpha/beta_knot_MTases"/>
</dbReference>
<dbReference type="SUPFAM" id="SSF75217">
    <property type="entry name" value="alpha/beta knot"/>
    <property type="match status" value="1"/>
</dbReference>
<dbReference type="SMART" id="SM00967">
    <property type="entry name" value="SpoU_sub_bind"/>
    <property type="match status" value="1"/>
</dbReference>
<dbReference type="PANTHER" id="PTHR43191:SF2">
    <property type="entry name" value="RRNA METHYLTRANSFERASE 3, MITOCHONDRIAL"/>
    <property type="match status" value="1"/>
</dbReference>
<dbReference type="EMBL" id="CP053015">
    <property type="protein sequence ID" value="QJQ32652.1"/>
    <property type="molecule type" value="Genomic_DNA"/>
</dbReference>
<evidence type="ECO:0000256" key="2">
    <source>
        <dbReference type="ARBA" id="ARBA00022603"/>
    </source>
</evidence>
<evidence type="ECO:0000259" key="4">
    <source>
        <dbReference type="SMART" id="SM00967"/>
    </source>
</evidence>
<dbReference type="Pfam" id="PF22435">
    <property type="entry name" value="MRM3-like_sub_bind"/>
    <property type="match status" value="1"/>
</dbReference>
<reference evidence="5 6" key="1">
    <citation type="submission" date="2020-01" db="EMBL/GenBank/DDBJ databases">
        <title>Sphingomonas sp. strain CSW-10.</title>
        <authorList>
            <person name="Chen W.-M."/>
        </authorList>
    </citation>
    <scope>NUCLEOTIDE SEQUENCE [LARGE SCALE GENOMIC DNA]</scope>
    <source>
        <strain evidence="5 6">CSW-10</strain>
    </source>
</reference>
<dbReference type="Gene3D" id="3.40.1280.10">
    <property type="match status" value="1"/>
</dbReference>
<dbReference type="Gene3D" id="3.30.1330.30">
    <property type="match status" value="1"/>
</dbReference>
<feature type="domain" description="RNA 2-O ribose methyltransferase substrate binding" evidence="4">
    <location>
        <begin position="38"/>
        <end position="114"/>
    </location>
</feature>
<evidence type="ECO:0000313" key="5">
    <source>
        <dbReference type="EMBL" id="QJQ32652.1"/>
    </source>
</evidence>
<keyword evidence="2 5" id="KW-0489">Methyltransferase</keyword>
<dbReference type="GO" id="GO:0003723">
    <property type="term" value="F:RNA binding"/>
    <property type="evidence" value="ECO:0007669"/>
    <property type="project" value="InterPro"/>
</dbReference>
<keyword evidence="3 5" id="KW-0808">Transferase</keyword>
<organism evidence="5 6">
    <name type="scientific">Sphingomonas lacunae</name>
    <dbReference type="NCBI Taxonomy" id="2698828"/>
    <lineage>
        <taxon>Bacteria</taxon>
        <taxon>Pseudomonadati</taxon>
        <taxon>Pseudomonadota</taxon>
        <taxon>Alphaproteobacteria</taxon>
        <taxon>Sphingomonadales</taxon>
        <taxon>Sphingomonadaceae</taxon>
        <taxon>Sphingomonas</taxon>
    </lineage>
</organism>
<comment type="similarity">
    <text evidence="1">Belongs to the class IV-like SAM-binding methyltransferase superfamily. RNA methyltransferase TrmH family.</text>
</comment>
<dbReference type="InterPro" id="IPR053888">
    <property type="entry name" value="MRM3-like_sub_bind"/>
</dbReference>
<dbReference type="Pfam" id="PF00588">
    <property type="entry name" value="SpoU_methylase"/>
    <property type="match status" value="1"/>
</dbReference>
<dbReference type="InterPro" id="IPR029026">
    <property type="entry name" value="tRNA_m1G_MTases_N"/>
</dbReference>
<dbReference type="Proteomes" id="UP000503018">
    <property type="component" value="Chromosome"/>
</dbReference>
<accession>A0A6M4AWG2</accession>
<sequence>MERNARGHRLIQSAANPVIKRARSLREKKHRKSEGLFLAEGLRILTEAREAGSLPQQLFYAEDRPGHPLAEELITATLAAGGEVVATSEDILSKLSGKDNPQTLIGLYPDRLTPLADLDRHAAPIWLVVQAMRDPGNLGTMLRTGDAVGAGGLILIDDCVDPFSVETVRASMGALFTQQISTARWPDFISWLRSGPGTLVGTSLAPGTVDYREPAYPAPTFILIGNEARGLPDDYEAACDVRVKMPMHGKADSLNAAVAAAVMAYQVLDRQERG</sequence>
<dbReference type="SUPFAM" id="SSF55315">
    <property type="entry name" value="L30e-like"/>
    <property type="match status" value="1"/>
</dbReference>
<gene>
    <name evidence="5" type="ORF">GV829_09470</name>
</gene>
<dbReference type="PANTHER" id="PTHR43191">
    <property type="entry name" value="RRNA METHYLTRANSFERASE 3"/>
    <property type="match status" value="1"/>
</dbReference>
<dbReference type="KEGG" id="slan:GV829_09470"/>
<dbReference type="GO" id="GO:0008173">
    <property type="term" value="F:RNA methyltransferase activity"/>
    <property type="evidence" value="ECO:0007669"/>
    <property type="project" value="InterPro"/>
</dbReference>
<keyword evidence="6" id="KW-1185">Reference proteome</keyword>
<dbReference type="InterPro" id="IPR013123">
    <property type="entry name" value="SpoU_subst-bd"/>
</dbReference>
<dbReference type="InterPro" id="IPR029064">
    <property type="entry name" value="Ribosomal_eL30-like_sf"/>
</dbReference>